<proteinExistence type="predicted"/>
<evidence type="ECO:0000313" key="6">
    <source>
        <dbReference type="Proteomes" id="UP000178721"/>
    </source>
</evidence>
<organism evidence="5 6">
    <name type="scientific">Candidatus Nealsonbacteria bacterium RIFCSPHIGHO2_01_FULL_43_31</name>
    <dbReference type="NCBI Taxonomy" id="1801665"/>
    <lineage>
        <taxon>Bacteria</taxon>
        <taxon>Candidatus Nealsoniibacteriota</taxon>
    </lineage>
</organism>
<dbReference type="SUPFAM" id="SSF49503">
    <property type="entry name" value="Cupredoxins"/>
    <property type="match status" value="1"/>
</dbReference>
<keyword evidence="2" id="KW-0186">Copper</keyword>
<dbReference type="InterPro" id="IPR008972">
    <property type="entry name" value="Cupredoxin"/>
</dbReference>
<protein>
    <recommendedName>
        <fullName evidence="4">EfeO-type cupredoxin-like domain-containing protein</fullName>
    </recommendedName>
</protein>
<accession>A0A1G2E410</accession>
<feature type="transmembrane region" description="Helical" evidence="3">
    <location>
        <begin position="5"/>
        <end position="21"/>
    </location>
</feature>
<dbReference type="InterPro" id="IPR028096">
    <property type="entry name" value="EfeO_Cupredoxin"/>
</dbReference>
<dbReference type="Gene3D" id="2.60.40.420">
    <property type="entry name" value="Cupredoxins - blue copper proteins"/>
    <property type="match status" value="1"/>
</dbReference>
<evidence type="ECO:0000313" key="5">
    <source>
        <dbReference type="EMBL" id="OGZ20607.1"/>
    </source>
</evidence>
<dbReference type="GO" id="GO:0046872">
    <property type="term" value="F:metal ion binding"/>
    <property type="evidence" value="ECO:0007669"/>
    <property type="project" value="UniProtKB-KW"/>
</dbReference>
<comment type="caution">
    <text evidence="5">The sequence shown here is derived from an EMBL/GenBank/DDBJ whole genome shotgun (WGS) entry which is preliminary data.</text>
</comment>
<name>A0A1G2E410_9BACT</name>
<dbReference type="InterPro" id="IPR050845">
    <property type="entry name" value="Cu-binding_ET"/>
</dbReference>
<evidence type="ECO:0000256" key="3">
    <source>
        <dbReference type="SAM" id="Phobius"/>
    </source>
</evidence>
<evidence type="ECO:0000256" key="1">
    <source>
        <dbReference type="ARBA" id="ARBA00022723"/>
    </source>
</evidence>
<keyword evidence="1" id="KW-0479">Metal-binding</keyword>
<dbReference type="AlphaFoldDB" id="A0A1G2E410"/>
<keyword evidence="3" id="KW-1133">Transmembrane helix</keyword>
<dbReference type="PROSITE" id="PS00196">
    <property type="entry name" value="COPPER_BLUE"/>
    <property type="match status" value="1"/>
</dbReference>
<gene>
    <name evidence="5" type="ORF">A2654_00335</name>
</gene>
<evidence type="ECO:0000259" key="4">
    <source>
        <dbReference type="Pfam" id="PF13473"/>
    </source>
</evidence>
<dbReference type="EMBL" id="MHMA01000006">
    <property type="protein sequence ID" value="OGZ20607.1"/>
    <property type="molecule type" value="Genomic_DNA"/>
</dbReference>
<dbReference type="Proteomes" id="UP000178721">
    <property type="component" value="Unassembled WGS sequence"/>
</dbReference>
<dbReference type="InterPro" id="IPR028871">
    <property type="entry name" value="BlueCu_1_BS"/>
</dbReference>
<dbReference type="PANTHER" id="PTHR38439:SF3">
    <property type="entry name" value="COPPER-RESISTANT CUPROPROTEIN COPI"/>
    <property type="match status" value="1"/>
</dbReference>
<dbReference type="InterPro" id="IPR033138">
    <property type="entry name" value="Cu_oxidase_CS"/>
</dbReference>
<keyword evidence="3" id="KW-0812">Transmembrane</keyword>
<feature type="domain" description="EfeO-type cupredoxin-like" evidence="4">
    <location>
        <begin position="151"/>
        <end position="244"/>
    </location>
</feature>
<evidence type="ECO:0000256" key="2">
    <source>
        <dbReference type="ARBA" id="ARBA00023008"/>
    </source>
</evidence>
<dbReference type="PANTHER" id="PTHR38439">
    <property type="entry name" value="AURACYANIN-B"/>
    <property type="match status" value="1"/>
</dbReference>
<dbReference type="Pfam" id="PF13473">
    <property type="entry name" value="Cupredoxin_1"/>
    <property type="match status" value="1"/>
</dbReference>
<keyword evidence="3" id="KW-0472">Membrane</keyword>
<reference evidence="5 6" key="1">
    <citation type="journal article" date="2016" name="Nat. Commun.">
        <title>Thousands of microbial genomes shed light on interconnected biogeochemical processes in an aquifer system.</title>
        <authorList>
            <person name="Anantharaman K."/>
            <person name="Brown C.T."/>
            <person name="Hug L.A."/>
            <person name="Sharon I."/>
            <person name="Castelle C.J."/>
            <person name="Probst A.J."/>
            <person name="Thomas B.C."/>
            <person name="Singh A."/>
            <person name="Wilkins M.J."/>
            <person name="Karaoz U."/>
            <person name="Brodie E.L."/>
            <person name="Williams K.H."/>
            <person name="Hubbard S.S."/>
            <person name="Banfield J.F."/>
        </authorList>
    </citation>
    <scope>NUCLEOTIDE SEQUENCE [LARGE SCALE GENOMIC DNA]</scope>
</reference>
<sequence>MNKTIVIFIIIVIGIAVWFFVSQTSVSAPEIISRSGLHWHADLTINIFGESQDIPAGIGLEKLPHKPIHTHDRDSIIHMEFSGLVKEDDLRLGRFFEIWVETFSKDCIFDKCTGPEGTLKMLINGKENFEFDNYVMRDSDKIEIIFEKKESATVAVKEITVVGTEFSFNPSSISIQAGEKVRIIFKNLGGANHNLIIEGSGVSTKTIDSGKTDTIEFTFPAAGTYNFFCSIPGHKAAGMTGSLIVE</sequence>
<dbReference type="PROSITE" id="PS00079">
    <property type="entry name" value="MULTICOPPER_OXIDASE1"/>
    <property type="match status" value="1"/>
</dbReference>